<comment type="catalytic activity">
    <reaction evidence="4">
        <text>uridine(13) in tRNA = pseudouridine(13) in tRNA</text>
        <dbReference type="Rhea" id="RHEA:42540"/>
        <dbReference type="Rhea" id="RHEA-COMP:10105"/>
        <dbReference type="Rhea" id="RHEA-COMP:10106"/>
        <dbReference type="ChEBI" id="CHEBI:65314"/>
        <dbReference type="ChEBI" id="CHEBI:65315"/>
        <dbReference type="EC" id="5.4.99.27"/>
    </reaction>
</comment>
<dbReference type="GO" id="GO:0031119">
    <property type="term" value="P:tRNA pseudouridine synthesis"/>
    <property type="evidence" value="ECO:0007669"/>
    <property type="project" value="UniProtKB-UniRule"/>
</dbReference>
<dbReference type="GO" id="GO:0160150">
    <property type="term" value="F:tRNA pseudouridine(13) synthase activity"/>
    <property type="evidence" value="ECO:0007669"/>
    <property type="project" value="UniProtKB-EC"/>
</dbReference>
<evidence type="ECO:0000256" key="3">
    <source>
        <dbReference type="ARBA" id="ARBA00023235"/>
    </source>
</evidence>
<dbReference type="KEGG" id="mrc:R6Y96_06585"/>
<accession>A0AAX4FSU4</accession>
<dbReference type="InterPro" id="IPR020119">
    <property type="entry name" value="PsdUridine_synth_TruD_CS"/>
</dbReference>
<dbReference type="InterPro" id="IPR011760">
    <property type="entry name" value="PsdUridine_synth_TruD_insert"/>
</dbReference>
<sequence>MMPSTYPLERDLGMRYYASETPGIGGRLRSTPADFVVEELPLPIPDQEGPYLICRLTKTSWELQRAVREIARHLGLSHRRISWAGTKDKNAVTTQFISIYDVPPEAVEGVHLKDISLEVVGRSQHPLSLGSLAGNRFEIVIRECLIEDLPARVQTVTEAVSAGVPNYYGVQRFGVIRPVTHIVGEKILKGDYEGAVAAYIGRAYPMEPLDVQQARTRFLETGDARAALADLPVRLTYERAMANHLAANPGDYAGALRVLPPKLLSLFVSAFQSCLFNHALSARIDAGLQLNEPEIGDRLLFENGREDVVTARNHQAARIQIRRGRCRIALFIPGAEPVRVYGPMDDIMRDLVQRRGIEAADFERASRFVETAFSGALRAISLSSNVEAQVSGTDVRLRFSLPPGHYATTVCREYMKAEPYLMI</sequence>
<proteinExistence type="inferred from homology"/>
<feature type="domain" description="TRUD" evidence="5">
    <location>
        <begin position="163"/>
        <end position="382"/>
    </location>
</feature>
<comment type="similarity">
    <text evidence="1 4">Belongs to the pseudouridine synthase TruD family.</text>
</comment>
<evidence type="ECO:0000313" key="6">
    <source>
        <dbReference type="EMBL" id="WOX56979.1"/>
    </source>
</evidence>
<dbReference type="PANTHER" id="PTHR13326">
    <property type="entry name" value="TRNA PSEUDOURIDINE SYNTHASE D"/>
    <property type="match status" value="1"/>
</dbReference>
<dbReference type="RefSeq" id="WP_318620450.1">
    <property type="nucleotide sequence ID" value="NZ_CP137642.1"/>
</dbReference>
<name>A0AAX4FSU4_9EURY</name>
<dbReference type="InterPro" id="IPR042214">
    <property type="entry name" value="TruD_catalytic"/>
</dbReference>
<dbReference type="Gene3D" id="1.10.1510.30">
    <property type="match status" value="1"/>
</dbReference>
<dbReference type="PANTHER" id="PTHR13326:SF21">
    <property type="entry name" value="PSEUDOURIDYLATE SYNTHASE PUS7L"/>
    <property type="match status" value="1"/>
</dbReference>
<evidence type="ECO:0000259" key="5">
    <source>
        <dbReference type="PROSITE" id="PS50984"/>
    </source>
</evidence>
<evidence type="ECO:0000256" key="4">
    <source>
        <dbReference type="HAMAP-Rule" id="MF_01082"/>
    </source>
</evidence>
<organism evidence="6 7">
    <name type="scientific">Methanoculleus receptaculi</name>
    <dbReference type="NCBI Taxonomy" id="394967"/>
    <lineage>
        <taxon>Archaea</taxon>
        <taxon>Methanobacteriati</taxon>
        <taxon>Methanobacteriota</taxon>
        <taxon>Stenosarchaea group</taxon>
        <taxon>Methanomicrobia</taxon>
        <taxon>Methanomicrobiales</taxon>
        <taxon>Methanomicrobiaceae</taxon>
        <taxon>Methanoculleus</taxon>
    </lineage>
</organism>
<evidence type="ECO:0000313" key="7">
    <source>
        <dbReference type="Proteomes" id="UP001305652"/>
    </source>
</evidence>
<dbReference type="InterPro" id="IPR020103">
    <property type="entry name" value="PsdUridine_synth_cat_dom_sf"/>
</dbReference>
<dbReference type="NCBIfam" id="TIGR00094">
    <property type="entry name" value="tRNA_TruD_broad"/>
    <property type="match status" value="1"/>
</dbReference>
<dbReference type="Gene3D" id="3.30.70.3160">
    <property type="match status" value="1"/>
</dbReference>
<keyword evidence="3 4" id="KW-0413">Isomerase</keyword>
<comment type="function">
    <text evidence="4">Could be responsible for synthesis of pseudouridine from uracil-13 in transfer RNAs.</text>
</comment>
<dbReference type="InterPro" id="IPR001656">
    <property type="entry name" value="PsdUridine_synth_TruD"/>
</dbReference>
<dbReference type="EMBL" id="CP137642">
    <property type="protein sequence ID" value="WOX56979.1"/>
    <property type="molecule type" value="Genomic_DNA"/>
</dbReference>
<dbReference type="SUPFAM" id="SSF55120">
    <property type="entry name" value="Pseudouridine synthase"/>
    <property type="match status" value="1"/>
</dbReference>
<evidence type="ECO:0000256" key="2">
    <source>
        <dbReference type="ARBA" id="ARBA00022694"/>
    </source>
</evidence>
<dbReference type="FunFam" id="3.30.70.3160:FF:000001">
    <property type="entry name" value="Probable tRNA pseudouridine synthase D"/>
    <property type="match status" value="1"/>
</dbReference>
<dbReference type="GO" id="GO:0003723">
    <property type="term" value="F:RNA binding"/>
    <property type="evidence" value="ECO:0007669"/>
    <property type="project" value="InterPro"/>
</dbReference>
<dbReference type="PIRSF" id="PIRSF037016">
    <property type="entry name" value="Pseudouridin_synth_euk_prd"/>
    <property type="match status" value="1"/>
</dbReference>
<keyword evidence="2 4" id="KW-0819">tRNA processing</keyword>
<protein>
    <recommendedName>
        <fullName evidence="4">Probable tRNA pseudouridine synthase D</fullName>
        <ecNumber evidence="4">5.4.99.27</ecNumber>
    </recommendedName>
    <alternativeName>
        <fullName evidence="4">tRNA pseudouridine(13) synthase</fullName>
    </alternativeName>
    <alternativeName>
        <fullName evidence="4">tRNA pseudouridylate synthase D</fullName>
    </alternativeName>
    <alternativeName>
        <fullName evidence="4">tRNA-uridine isomerase D</fullName>
    </alternativeName>
</protein>
<dbReference type="Gene3D" id="3.30.2350.20">
    <property type="entry name" value="TruD, catalytic domain"/>
    <property type="match status" value="1"/>
</dbReference>
<dbReference type="PROSITE" id="PS01268">
    <property type="entry name" value="UPF0024"/>
    <property type="match status" value="1"/>
</dbReference>
<dbReference type="EC" id="5.4.99.27" evidence="4"/>
<dbReference type="GeneID" id="85732808"/>
<dbReference type="AlphaFoldDB" id="A0AAX4FSU4"/>
<reference evidence="6 7" key="1">
    <citation type="submission" date="2023-10" db="EMBL/GenBank/DDBJ databases">
        <title>The complete genome sequence of Methanoculleus receptaculi DSM 18860.</title>
        <authorList>
            <person name="Lai S.-J."/>
            <person name="You Y.-T."/>
            <person name="Chen S.-C."/>
        </authorList>
    </citation>
    <scope>NUCLEOTIDE SEQUENCE [LARGE SCALE GENOMIC DNA]</scope>
    <source>
        <strain evidence="6 7">DSM 18860</strain>
    </source>
</reference>
<feature type="active site" description="Nucleophile" evidence="4">
    <location>
        <position position="88"/>
    </location>
</feature>
<gene>
    <name evidence="4 6" type="primary">truD</name>
    <name evidence="6" type="ORF">R6Y96_06585</name>
</gene>
<evidence type="ECO:0000256" key="1">
    <source>
        <dbReference type="ARBA" id="ARBA00007953"/>
    </source>
</evidence>
<dbReference type="PROSITE" id="PS50984">
    <property type="entry name" value="TRUD"/>
    <property type="match status" value="1"/>
</dbReference>
<dbReference type="Pfam" id="PF01142">
    <property type="entry name" value="TruD"/>
    <property type="match status" value="1"/>
</dbReference>
<dbReference type="Proteomes" id="UP001305652">
    <property type="component" value="Chromosome"/>
</dbReference>
<dbReference type="HAMAP" id="MF_01082">
    <property type="entry name" value="TruD"/>
    <property type="match status" value="1"/>
</dbReference>
<keyword evidence="7" id="KW-1185">Reference proteome</keyword>